<dbReference type="EMBL" id="LSMT01001132">
    <property type="protein sequence ID" value="PFX12927.1"/>
    <property type="molecule type" value="Genomic_DNA"/>
</dbReference>
<gene>
    <name evidence="1" type="ORF">AWC38_SpisGene23039</name>
</gene>
<proteinExistence type="predicted"/>
<dbReference type="Proteomes" id="UP000225706">
    <property type="component" value="Unassembled WGS sequence"/>
</dbReference>
<protein>
    <submittedName>
        <fullName evidence="1">Uncharacterized protein</fullName>
    </submittedName>
</protein>
<sequence length="189" mass="21528">MSLRELAGQTKVIDASCWLQKGLSVSFAQTGRRDSTYYVTKFFLQVVKGYEAGSRLASSTEPTTNGKSYTVLWEIKPEDRAVTFLSNPQSAANVYLYDLDEECNEDGESDESEEAPEACASTSHCFPFKVLGTCYTAERQKFYEYLYEHNRPLFVKLKAEPDNLYDRNAIVFYIMASSEYKKVVYLALE</sequence>
<reference evidence="2" key="1">
    <citation type="journal article" date="2017" name="bioRxiv">
        <title>Comparative analysis of the genomes of Stylophora pistillata and Acropora digitifera provides evidence for extensive differences between species of corals.</title>
        <authorList>
            <person name="Voolstra C.R."/>
            <person name="Li Y."/>
            <person name="Liew Y.J."/>
            <person name="Baumgarten S."/>
            <person name="Zoccola D."/>
            <person name="Flot J.-F."/>
            <person name="Tambutte S."/>
            <person name="Allemand D."/>
            <person name="Aranda M."/>
        </authorList>
    </citation>
    <scope>NUCLEOTIDE SEQUENCE [LARGE SCALE GENOMIC DNA]</scope>
</reference>
<keyword evidence="2" id="KW-1185">Reference proteome</keyword>
<comment type="caution">
    <text evidence="1">The sequence shown here is derived from an EMBL/GenBank/DDBJ whole genome shotgun (WGS) entry which is preliminary data.</text>
</comment>
<dbReference type="OrthoDB" id="5972718at2759"/>
<name>A0A2B4R989_STYPI</name>
<accession>A0A2B4R989</accession>
<organism evidence="1 2">
    <name type="scientific">Stylophora pistillata</name>
    <name type="common">Smooth cauliflower coral</name>
    <dbReference type="NCBI Taxonomy" id="50429"/>
    <lineage>
        <taxon>Eukaryota</taxon>
        <taxon>Metazoa</taxon>
        <taxon>Cnidaria</taxon>
        <taxon>Anthozoa</taxon>
        <taxon>Hexacorallia</taxon>
        <taxon>Scleractinia</taxon>
        <taxon>Astrocoeniina</taxon>
        <taxon>Pocilloporidae</taxon>
        <taxon>Stylophora</taxon>
    </lineage>
</organism>
<evidence type="ECO:0000313" key="2">
    <source>
        <dbReference type="Proteomes" id="UP000225706"/>
    </source>
</evidence>
<dbReference type="AlphaFoldDB" id="A0A2B4R989"/>
<evidence type="ECO:0000313" key="1">
    <source>
        <dbReference type="EMBL" id="PFX12927.1"/>
    </source>
</evidence>